<feature type="chain" id="PRO_5007872018" evidence="1">
    <location>
        <begin position="19"/>
        <end position="144"/>
    </location>
</feature>
<dbReference type="Proteomes" id="UP000076532">
    <property type="component" value="Unassembled WGS sequence"/>
</dbReference>
<dbReference type="EMBL" id="KV417617">
    <property type="protein sequence ID" value="KZP14446.1"/>
    <property type="molecule type" value="Genomic_DNA"/>
</dbReference>
<dbReference type="AlphaFoldDB" id="A0A166D8U6"/>
<keyword evidence="3" id="KW-1185">Reference proteome</keyword>
<sequence length="144" mass="14995">MLFSAINLLLAIAARTDARASYAAAVADLLRLHLTGPAARDRGGARGVLGAGLKVAKLECGHAGEGGGRRGESRGGERVQDVGVGNRGALFLCPALALTFGFGWNRVPDANTDDFFSLVLLVILIIKKRSDHPPTTHIAVPASN</sequence>
<keyword evidence="1" id="KW-0732">Signal</keyword>
<name>A0A166D8U6_9AGAM</name>
<evidence type="ECO:0000256" key="1">
    <source>
        <dbReference type="SAM" id="SignalP"/>
    </source>
</evidence>
<reference evidence="2 3" key="1">
    <citation type="journal article" date="2016" name="Mol. Biol. Evol.">
        <title>Comparative Genomics of Early-Diverging Mushroom-Forming Fungi Provides Insights into the Origins of Lignocellulose Decay Capabilities.</title>
        <authorList>
            <person name="Nagy L.G."/>
            <person name="Riley R."/>
            <person name="Tritt A."/>
            <person name="Adam C."/>
            <person name="Daum C."/>
            <person name="Floudas D."/>
            <person name="Sun H."/>
            <person name="Yadav J.S."/>
            <person name="Pangilinan J."/>
            <person name="Larsson K.H."/>
            <person name="Matsuura K."/>
            <person name="Barry K."/>
            <person name="Labutti K."/>
            <person name="Kuo R."/>
            <person name="Ohm R.A."/>
            <person name="Bhattacharya S.S."/>
            <person name="Shirouzu T."/>
            <person name="Yoshinaga Y."/>
            <person name="Martin F.M."/>
            <person name="Grigoriev I.V."/>
            <person name="Hibbett D.S."/>
        </authorList>
    </citation>
    <scope>NUCLEOTIDE SEQUENCE [LARGE SCALE GENOMIC DNA]</scope>
    <source>
        <strain evidence="2 3">CBS 109695</strain>
    </source>
</reference>
<proteinExistence type="predicted"/>
<evidence type="ECO:0000313" key="3">
    <source>
        <dbReference type="Proteomes" id="UP000076532"/>
    </source>
</evidence>
<evidence type="ECO:0000313" key="2">
    <source>
        <dbReference type="EMBL" id="KZP14446.1"/>
    </source>
</evidence>
<gene>
    <name evidence="2" type="ORF">FIBSPDRAFT_106500</name>
</gene>
<accession>A0A166D8U6</accession>
<feature type="signal peptide" evidence="1">
    <location>
        <begin position="1"/>
        <end position="18"/>
    </location>
</feature>
<organism evidence="2 3">
    <name type="scientific">Athelia psychrophila</name>
    <dbReference type="NCBI Taxonomy" id="1759441"/>
    <lineage>
        <taxon>Eukaryota</taxon>
        <taxon>Fungi</taxon>
        <taxon>Dikarya</taxon>
        <taxon>Basidiomycota</taxon>
        <taxon>Agaricomycotina</taxon>
        <taxon>Agaricomycetes</taxon>
        <taxon>Agaricomycetidae</taxon>
        <taxon>Atheliales</taxon>
        <taxon>Atheliaceae</taxon>
        <taxon>Athelia</taxon>
    </lineage>
</organism>
<protein>
    <submittedName>
        <fullName evidence="2">Uncharacterized protein</fullName>
    </submittedName>
</protein>